<dbReference type="AlphaFoldDB" id="A0A2K3KJM1"/>
<dbReference type="PANTHER" id="PTHR33116:SF78">
    <property type="entry name" value="OS12G0587133 PROTEIN"/>
    <property type="match status" value="1"/>
</dbReference>
<sequence length="265" mass="30524">MGLQIGGDPRRLVFWEPMLNRIKNRLSGWKSRFLSFGGRLVLLKSVLTSLPVYALSFFKAPSGIISSIESLFIKFFWGGCEDSRKISWVSWKSICLRKEYGGLGVRQLREFNLALLGKWCWRMLVDKDGLWFRVLVARYGVEGGRLRVGGQRGSVWWREIARIREGVGEVGGSWFGEHVLRRVGDGSDTLFWTDPWLDGISLRERFGRLFELAETKSRSVAEMFALGWGEDGEAWEWRRQLRAWEEEMLGECQSLLSNISLQAFS</sequence>
<proteinExistence type="predicted"/>
<accession>A0A2K3KJM1</accession>
<feature type="non-terminal residue" evidence="1">
    <location>
        <position position="265"/>
    </location>
</feature>
<dbReference type="STRING" id="57577.A0A2K3KJM1"/>
<dbReference type="Proteomes" id="UP000236291">
    <property type="component" value="Unassembled WGS sequence"/>
</dbReference>
<comment type="caution">
    <text evidence="1">The sequence shown here is derived from an EMBL/GenBank/DDBJ whole genome shotgun (WGS) entry which is preliminary data.</text>
</comment>
<protein>
    <submittedName>
        <fullName evidence="1">Ribonuclease H</fullName>
    </submittedName>
</protein>
<dbReference type="ExpressionAtlas" id="A0A2K3KJM1">
    <property type="expression patterns" value="baseline"/>
</dbReference>
<evidence type="ECO:0000313" key="2">
    <source>
        <dbReference type="Proteomes" id="UP000236291"/>
    </source>
</evidence>
<reference evidence="1 2" key="1">
    <citation type="journal article" date="2014" name="Am. J. Bot.">
        <title>Genome assembly and annotation for red clover (Trifolium pratense; Fabaceae).</title>
        <authorList>
            <person name="Istvanek J."/>
            <person name="Jaros M."/>
            <person name="Krenek A."/>
            <person name="Repkova J."/>
        </authorList>
    </citation>
    <scope>NUCLEOTIDE SEQUENCE [LARGE SCALE GENOMIC DNA]</scope>
    <source>
        <strain evidence="2">cv. Tatra</strain>
        <tissue evidence="1">Young leaves</tissue>
    </source>
</reference>
<dbReference type="EMBL" id="ASHM01099195">
    <property type="protein sequence ID" value="PNX66501.1"/>
    <property type="molecule type" value="Genomic_DNA"/>
</dbReference>
<reference evidence="1 2" key="2">
    <citation type="journal article" date="2017" name="Front. Plant Sci.">
        <title>Gene Classification and Mining of Molecular Markers Useful in Red Clover (Trifolium pratense) Breeding.</title>
        <authorList>
            <person name="Istvanek J."/>
            <person name="Dluhosova J."/>
            <person name="Dluhos P."/>
            <person name="Patkova L."/>
            <person name="Nedelnik J."/>
            <person name="Repkova J."/>
        </authorList>
    </citation>
    <scope>NUCLEOTIDE SEQUENCE [LARGE SCALE GENOMIC DNA]</scope>
    <source>
        <strain evidence="2">cv. Tatra</strain>
        <tissue evidence="1">Young leaves</tissue>
    </source>
</reference>
<name>A0A2K3KJM1_TRIPR</name>
<gene>
    <name evidence="1" type="ORF">L195_g055127</name>
</gene>
<organism evidence="1 2">
    <name type="scientific">Trifolium pratense</name>
    <name type="common">Red clover</name>
    <dbReference type="NCBI Taxonomy" id="57577"/>
    <lineage>
        <taxon>Eukaryota</taxon>
        <taxon>Viridiplantae</taxon>
        <taxon>Streptophyta</taxon>
        <taxon>Embryophyta</taxon>
        <taxon>Tracheophyta</taxon>
        <taxon>Spermatophyta</taxon>
        <taxon>Magnoliopsida</taxon>
        <taxon>eudicotyledons</taxon>
        <taxon>Gunneridae</taxon>
        <taxon>Pentapetalae</taxon>
        <taxon>rosids</taxon>
        <taxon>fabids</taxon>
        <taxon>Fabales</taxon>
        <taxon>Fabaceae</taxon>
        <taxon>Papilionoideae</taxon>
        <taxon>50 kb inversion clade</taxon>
        <taxon>NPAAA clade</taxon>
        <taxon>Hologalegina</taxon>
        <taxon>IRL clade</taxon>
        <taxon>Trifolieae</taxon>
        <taxon>Trifolium</taxon>
    </lineage>
</organism>
<evidence type="ECO:0000313" key="1">
    <source>
        <dbReference type="EMBL" id="PNX66501.1"/>
    </source>
</evidence>
<dbReference type="PANTHER" id="PTHR33116">
    <property type="entry name" value="REVERSE TRANSCRIPTASE ZINC-BINDING DOMAIN-CONTAINING PROTEIN-RELATED-RELATED"/>
    <property type="match status" value="1"/>
</dbReference>